<dbReference type="InterPro" id="IPR013766">
    <property type="entry name" value="Thioredoxin_domain"/>
</dbReference>
<dbReference type="PANTHER" id="PTHR42852:SF6">
    <property type="entry name" value="THIOL:DISULFIDE INTERCHANGE PROTEIN DSBE"/>
    <property type="match status" value="1"/>
</dbReference>
<evidence type="ECO:0000313" key="7">
    <source>
        <dbReference type="Proteomes" id="UP000270673"/>
    </source>
</evidence>
<keyword evidence="3" id="KW-1015">Disulfide bond</keyword>
<dbReference type="Gene3D" id="3.40.30.10">
    <property type="entry name" value="Glutaredoxin"/>
    <property type="match status" value="1"/>
</dbReference>
<evidence type="ECO:0000256" key="1">
    <source>
        <dbReference type="ARBA" id="ARBA00004196"/>
    </source>
</evidence>
<evidence type="ECO:0000256" key="4">
    <source>
        <dbReference type="ARBA" id="ARBA00023284"/>
    </source>
</evidence>
<dbReference type="PROSITE" id="PS51257">
    <property type="entry name" value="PROKAR_LIPOPROTEIN"/>
    <property type="match status" value="1"/>
</dbReference>
<sequence length="193" mass="22397">MFERFKSKKVTYKIIEMRTGLFILFVFVLSCAISVEAQARKKGKAIEKEERPLQAGDRCPNFSFEDIHGKKVSLKALKGKYIFIDIWATWCPPCRDELPFLKVLEEKFKDKNIWFVSISCDNDKKKWIEMVKGDKLGGIQLHMGDDWSFMEAFGNRKIPRFILVDRKGKIISPKTTRPSEPETETMLKALKGL</sequence>
<proteinExistence type="predicted"/>
<dbReference type="EMBL" id="CP032819">
    <property type="protein sequence ID" value="AZS31797.1"/>
    <property type="molecule type" value="Genomic_DNA"/>
</dbReference>
<dbReference type="KEGG" id="buy:D8S85_21095"/>
<keyword evidence="2" id="KW-0201">Cytochrome c-type biogenesis</keyword>
<dbReference type="CDD" id="cd02966">
    <property type="entry name" value="TlpA_like_family"/>
    <property type="match status" value="1"/>
</dbReference>
<dbReference type="PROSITE" id="PS00194">
    <property type="entry name" value="THIOREDOXIN_1"/>
    <property type="match status" value="1"/>
</dbReference>
<evidence type="ECO:0000313" key="6">
    <source>
        <dbReference type="EMBL" id="AZS31797.1"/>
    </source>
</evidence>
<dbReference type="Pfam" id="PF08534">
    <property type="entry name" value="Redoxin"/>
    <property type="match status" value="1"/>
</dbReference>
<dbReference type="InterPro" id="IPR013740">
    <property type="entry name" value="Redoxin"/>
</dbReference>
<keyword evidence="4" id="KW-0676">Redox-active center</keyword>
<evidence type="ECO:0000256" key="2">
    <source>
        <dbReference type="ARBA" id="ARBA00022748"/>
    </source>
</evidence>
<comment type="subcellular location">
    <subcellularLocation>
        <location evidence="1">Cell envelope</location>
    </subcellularLocation>
</comment>
<organism evidence="6 7">
    <name type="scientific">Butyricimonas faecalis</name>
    <dbReference type="NCBI Taxonomy" id="2093856"/>
    <lineage>
        <taxon>Bacteria</taxon>
        <taxon>Pseudomonadati</taxon>
        <taxon>Bacteroidota</taxon>
        <taxon>Bacteroidia</taxon>
        <taxon>Bacteroidales</taxon>
        <taxon>Odoribacteraceae</taxon>
        <taxon>Butyricimonas</taxon>
    </lineage>
</organism>
<evidence type="ECO:0000256" key="3">
    <source>
        <dbReference type="ARBA" id="ARBA00023157"/>
    </source>
</evidence>
<evidence type="ECO:0000259" key="5">
    <source>
        <dbReference type="PROSITE" id="PS51352"/>
    </source>
</evidence>
<dbReference type="InterPro" id="IPR036249">
    <property type="entry name" value="Thioredoxin-like_sf"/>
</dbReference>
<dbReference type="Proteomes" id="UP000270673">
    <property type="component" value="Chromosome"/>
</dbReference>
<name>A0A3S9VZ19_9BACT</name>
<dbReference type="SUPFAM" id="SSF52833">
    <property type="entry name" value="Thioredoxin-like"/>
    <property type="match status" value="1"/>
</dbReference>
<keyword evidence="7" id="KW-1185">Reference proteome</keyword>
<dbReference type="GO" id="GO:0017004">
    <property type="term" value="P:cytochrome complex assembly"/>
    <property type="evidence" value="ECO:0007669"/>
    <property type="project" value="UniProtKB-KW"/>
</dbReference>
<feature type="domain" description="Thioredoxin" evidence="5">
    <location>
        <begin position="53"/>
        <end position="193"/>
    </location>
</feature>
<dbReference type="GO" id="GO:0016491">
    <property type="term" value="F:oxidoreductase activity"/>
    <property type="evidence" value="ECO:0007669"/>
    <property type="project" value="InterPro"/>
</dbReference>
<dbReference type="GO" id="GO:0030313">
    <property type="term" value="C:cell envelope"/>
    <property type="evidence" value="ECO:0007669"/>
    <property type="project" value="UniProtKB-SubCell"/>
</dbReference>
<dbReference type="AlphaFoldDB" id="A0A3S9VZ19"/>
<reference evidence="6 7" key="1">
    <citation type="submission" date="2018-10" db="EMBL/GenBank/DDBJ databases">
        <title>Butyricimonas faecalis sp. nov., isolated from human faeces and emended description of the genus Butyricimonas.</title>
        <authorList>
            <person name="Le Roy T."/>
            <person name="Van der Smissen P."/>
            <person name="Paquot A."/>
            <person name="Delzenne N."/>
            <person name="Muccioli G."/>
            <person name="Collet J.-F."/>
            <person name="Cani P.D."/>
        </authorList>
    </citation>
    <scope>NUCLEOTIDE SEQUENCE [LARGE SCALE GENOMIC DNA]</scope>
    <source>
        <strain evidence="6 7">H184</strain>
    </source>
</reference>
<dbReference type="InterPro" id="IPR050553">
    <property type="entry name" value="Thioredoxin_ResA/DsbE_sf"/>
</dbReference>
<dbReference type="InterPro" id="IPR017937">
    <property type="entry name" value="Thioredoxin_CS"/>
</dbReference>
<accession>A0A3S9VZ19</accession>
<gene>
    <name evidence="6" type="ORF">D8S85_21095</name>
</gene>
<dbReference type="PROSITE" id="PS51352">
    <property type="entry name" value="THIOREDOXIN_2"/>
    <property type="match status" value="1"/>
</dbReference>
<dbReference type="OrthoDB" id="9794348at2"/>
<dbReference type="PANTHER" id="PTHR42852">
    <property type="entry name" value="THIOL:DISULFIDE INTERCHANGE PROTEIN DSBE"/>
    <property type="match status" value="1"/>
</dbReference>
<protein>
    <submittedName>
        <fullName evidence="6">TlpA family protein disulfide reductase</fullName>
    </submittedName>
</protein>